<evidence type="ECO:0000256" key="5">
    <source>
        <dbReference type="SAM" id="MobiDB-lite"/>
    </source>
</evidence>
<name>A0A4S8P9G2_9ACTN</name>
<dbReference type="InterPro" id="IPR000055">
    <property type="entry name" value="Restrct_endonuc_typeI_TRD"/>
</dbReference>
<dbReference type="OrthoDB" id="3197085at2"/>
<dbReference type="CDD" id="cd17524">
    <property type="entry name" value="RMtype1_S_EcoUTORF5051P-TRD2-CR2_like"/>
    <property type="match status" value="1"/>
</dbReference>
<evidence type="ECO:0000256" key="1">
    <source>
        <dbReference type="ARBA" id="ARBA00010923"/>
    </source>
</evidence>
<feature type="region of interest" description="Disordered" evidence="5">
    <location>
        <begin position="459"/>
        <end position="489"/>
    </location>
</feature>
<gene>
    <name evidence="7" type="ORF">E9998_20915</name>
</gene>
<dbReference type="Gene3D" id="3.90.220.20">
    <property type="entry name" value="DNA methylase specificity domains"/>
    <property type="match status" value="2"/>
</dbReference>
<keyword evidence="3" id="KW-0238">DNA-binding</keyword>
<keyword evidence="8" id="KW-1185">Reference proteome</keyword>
<dbReference type="RefSeq" id="WP_136531638.1">
    <property type="nucleotide sequence ID" value="NZ_STGX01000018.1"/>
</dbReference>
<dbReference type="SUPFAM" id="SSF116734">
    <property type="entry name" value="DNA methylase specificity domain"/>
    <property type="match status" value="2"/>
</dbReference>
<evidence type="ECO:0000256" key="2">
    <source>
        <dbReference type="ARBA" id="ARBA00022747"/>
    </source>
</evidence>
<dbReference type="InterPro" id="IPR044946">
    <property type="entry name" value="Restrct_endonuc_typeI_TRD_sf"/>
</dbReference>
<evidence type="ECO:0000256" key="3">
    <source>
        <dbReference type="ARBA" id="ARBA00023125"/>
    </source>
</evidence>
<protein>
    <recommendedName>
        <fullName evidence="6">Type I restriction modification DNA specificity domain-containing protein</fullName>
    </recommendedName>
</protein>
<organism evidence="7 8">
    <name type="scientific">Glycomyces paridis</name>
    <dbReference type="NCBI Taxonomy" id="2126555"/>
    <lineage>
        <taxon>Bacteria</taxon>
        <taxon>Bacillati</taxon>
        <taxon>Actinomycetota</taxon>
        <taxon>Actinomycetes</taxon>
        <taxon>Glycomycetales</taxon>
        <taxon>Glycomycetaceae</taxon>
        <taxon>Glycomyces</taxon>
    </lineage>
</organism>
<feature type="compositionally biased region" description="Polar residues" evidence="5">
    <location>
        <begin position="474"/>
        <end position="487"/>
    </location>
</feature>
<accession>A0A4S8P9G2</accession>
<keyword evidence="2" id="KW-0680">Restriction system</keyword>
<dbReference type="PANTHER" id="PTHR43140">
    <property type="entry name" value="TYPE-1 RESTRICTION ENZYME ECOKI SPECIFICITY PROTEIN"/>
    <property type="match status" value="1"/>
</dbReference>
<dbReference type="PANTHER" id="PTHR43140:SF1">
    <property type="entry name" value="TYPE I RESTRICTION ENZYME ECOKI SPECIFICITY SUBUNIT"/>
    <property type="match status" value="1"/>
</dbReference>
<feature type="domain" description="Type I restriction modification DNA specificity" evidence="6">
    <location>
        <begin position="9"/>
        <end position="158"/>
    </location>
</feature>
<comment type="caution">
    <text evidence="7">The sequence shown here is derived from an EMBL/GenBank/DDBJ whole genome shotgun (WGS) entry which is preliminary data.</text>
</comment>
<reference evidence="7 8" key="1">
    <citation type="journal article" date="2018" name="Int. J. Syst. Evol. Microbiol.">
        <title>Glycomyces paridis sp. nov., isolated from the medicinal plant Paris polyphylla.</title>
        <authorList>
            <person name="Fang X.M."/>
            <person name="Bai J.L."/>
            <person name="Su J."/>
            <person name="Zhao L.L."/>
            <person name="Liu H.Y."/>
            <person name="Ma B.P."/>
            <person name="Zhang Y.Q."/>
            <person name="Yu L.Y."/>
        </authorList>
    </citation>
    <scope>NUCLEOTIDE SEQUENCE [LARGE SCALE GENOMIC DNA]</scope>
    <source>
        <strain evidence="7 8">CPCC 204357</strain>
    </source>
</reference>
<dbReference type="EMBL" id="STGX01000018">
    <property type="protein sequence ID" value="THV24479.1"/>
    <property type="molecule type" value="Genomic_DNA"/>
</dbReference>
<evidence type="ECO:0000313" key="8">
    <source>
        <dbReference type="Proteomes" id="UP000305792"/>
    </source>
</evidence>
<feature type="domain" description="Type I restriction modification DNA specificity" evidence="6">
    <location>
        <begin position="235"/>
        <end position="403"/>
    </location>
</feature>
<evidence type="ECO:0000313" key="7">
    <source>
        <dbReference type="EMBL" id="THV24479.1"/>
    </source>
</evidence>
<dbReference type="GO" id="GO:0003677">
    <property type="term" value="F:DNA binding"/>
    <property type="evidence" value="ECO:0007669"/>
    <property type="project" value="UniProtKB-KW"/>
</dbReference>
<comment type="subunit">
    <text evidence="4">The methyltransferase is composed of M and S polypeptides.</text>
</comment>
<evidence type="ECO:0000256" key="4">
    <source>
        <dbReference type="ARBA" id="ARBA00038652"/>
    </source>
</evidence>
<dbReference type="AlphaFoldDB" id="A0A4S8P9G2"/>
<comment type="similarity">
    <text evidence="1">Belongs to the type-I restriction system S methylase family.</text>
</comment>
<dbReference type="Proteomes" id="UP000305792">
    <property type="component" value="Unassembled WGS sequence"/>
</dbReference>
<sequence>MSDKELPPGWAWSTLGEVGEYFNGRGFKKSEWSTQGLPIIRIQNLTGSGAAFNYFSGELDDKHLVKDGDLLISWAATLGAHIWRGSDAALNQHIFKVDSKINRKFLYYLINYKLKALQERAHGSGMVHLTRSKFEEETVPVPPLAEQERIVDVLDGHLSRLDSAIGDLQSARCRAIRLRKSMEHQGISGQLSGRMDTDQPVQELLDEVDRVLAGTSFKRRKVREGESSIGDSLCPKHWAVRSLGSLCTLIEYGTSAKTGDGESGSTPVLRMGNIQSGRIDASVLKYLPGNHPDVGKLLLEDGDLLFNRTNSAELVGKSAVYRSDLGPMTFASYLIRCRLVDGIEPEWVNLFINSPAGRRYIDSVVSQQVGQANVNGTKLANFPVPVPAHEEQLRILDAVSEWETTVAHAFNTAEQAMRQADRLRKGLLESAFAGDLVPQDPADEPASAVLDRIRAERAAQPKLRRGRAPKKTVAVSTRTAPSVSSEAAGTFVQEELGL</sequence>
<dbReference type="Pfam" id="PF01420">
    <property type="entry name" value="Methylase_S"/>
    <property type="match status" value="2"/>
</dbReference>
<dbReference type="InterPro" id="IPR051212">
    <property type="entry name" value="Type-I_RE_S_subunit"/>
</dbReference>
<evidence type="ECO:0000259" key="6">
    <source>
        <dbReference type="Pfam" id="PF01420"/>
    </source>
</evidence>
<dbReference type="CDD" id="cd17254">
    <property type="entry name" value="RMtype1_S_FclI-TRD1-CR1_like"/>
    <property type="match status" value="1"/>
</dbReference>
<proteinExistence type="inferred from homology"/>
<dbReference type="GO" id="GO:0009307">
    <property type="term" value="P:DNA restriction-modification system"/>
    <property type="evidence" value="ECO:0007669"/>
    <property type="project" value="UniProtKB-KW"/>
</dbReference>